<dbReference type="AlphaFoldDB" id="A0AA35SEY2"/>
<feature type="non-terminal residue" evidence="1">
    <location>
        <position position="86"/>
    </location>
</feature>
<name>A0AA35SEY2_GEOBA</name>
<evidence type="ECO:0000313" key="1">
    <source>
        <dbReference type="EMBL" id="CAI8028753.1"/>
    </source>
</evidence>
<reference evidence="1" key="1">
    <citation type="submission" date="2023-03" db="EMBL/GenBank/DDBJ databases">
        <authorList>
            <person name="Steffen K."/>
            <person name="Cardenas P."/>
        </authorList>
    </citation>
    <scope>NUCLEOTIDE SEQUENCE</scope>
</reference>
<gene>
    <name evidence="1" type="ORF">GBAR_LOCUS16348</name>
</gene>
<dbReference type="Proteomes" id="UP001174909">
    <property type="component" value="Unassembled WGS sequence"/>
</dbReference>
<dbReference type="EMBL" id="CASHTH010002359">
    <property type="protein sequence ID" value="CAI8028753.1"/>
    <property type="molecule type" value="Genomic_DNA"/>
</dbReference>
<sequence>MYRWTISIINNLTLLTQNDLHRCCEYFVPASLKVQSFLYRKCWGNRGNCCSVSDDHYCTGAALTVVAQGGHHDVGSNKVKKRREHP</sequence>
<organism evidence="1 2">
    <name type="scientific">Geodia barretti</name>
    <name type="common">Barrett's horny sponge</name>
    <dbReference type="NCBI Taxonomy" id="519541"/>
    <lineage>
        <taxon>Eukaryota</taxon>
        <taxon>Metazoa</taxon>
        <taxon>Porifera</taxon>
        <taxon>Demospongiae</taxon>
        <taxon>Heteroscleromorpha</taxon>
        <taxon>Tetractinellida</taxon>
        <taxon>Astrophorina</taxon>
        <taxon>Geodiidae</taxon>
        <taxon>Geodia</taxon>
    </lineage>
</organism>
<proteinExistence type="predicted"/>
<keyword evidence="2" id="KW-1185">Reference proteome</keyword>
<protein>
    <submittedName>
        <fullName evidence="1">Uncharacterized protein</fullName>
    </submittedName>
</protein>
<comment type="caution">
    <text evidence="1">The sequence shown here is derived from an EMBL/GenBank/DDBJ whole genome shotgun (WGS) entry which is preliminary data.</text>
</comment>
<evidence type="ECO:0000313" key="2">
    <source>
        <dbReference type="Proteomes" id="UP001174909"/>
    </source>
</evidence>
<accession>A0AA35SEY2</accession>